<comment type="caution">
    <text evidence="1">The sequence shown here is derived from an EMBL/GenBank/DDBJ whole genome shotgun (WGS) entry which is preliminary data.</text>
</comment>
<dbReference type="RefSeq" id="WP_275705844.1">
    <property type="nucleotide sequence ID" value="NZ_JANCMW010000004.1"/>
</dbReference>
<reference evidence="1" key="1">
    <citation type="submission" date="2022-07" db="EMBL/GenBank/DDBJ databases">
        <title>Marinobacter iranensis a new bacterium isolate from a hipersaline lake in Iran.</title>
        <authorList>
            <person name="Mohammad A.M.A."/>
            <person name="Cristina S.-P."/>
            <person name="Antonio V."/>
        </authorList>
    </citation>
    <scope>NUCLEOTIDE SEQUENCE</scope>
    <source>
        <strain evidence="1">71-i</strain>
    </source>
</reference>
<protein>
    <submittedName>
        <fullName evidence="1">Uncharacterized protein</fullName>
    </submittedName>
</protein>
<sequence length="65" mass="7728">MNRQTTRLSDNPVADRKQRAFYVESGDFFHVRELRTADSENEIRRDIESFEPWRLPVTIVEVACE</sequence>
<evidence type="ECO:0000313" key="1">
    <source>
        <dbReference type="EMBL" id="MDF0750312.1"/>
    </source>
</evidence>
<accession>A0ABT5Y9P3</accession>
<proteinExistence type="predicted"/>
<name>A0ABT5Y9P3_9GAMM</name>
<keyword evidence="2" id="KW-1185">Reference proteome</keyword>
<gene>
    <name evidence="1" type="ORF">NLU14_08720</name>
</gene>
<evidence type="ECO:0000313" key="2">
    <source>
        <dbReference type="Proteomes" id="UP001143391"/>
    </source>
</evidence>
<dbReference type="Proteomes" id="UP001143391">
    <property type="component" value="Unassembled WGS sequence"/>
</dbReference>
<organism evidence="1 2">
    <name type="scientific">Marinobacter iranensis</name>
    <dbReference type="NCBI Taxonomy" id="2962607"/>
    <lineage>
        <taxon>Bacteria</taxon>
        <taxon>Pseudomonadati</taxon>
        <taxon>Pseudomonadota</taxon>
        <taxon>Gammaproteobacteria</taxon>
        <taxon>Pseudomonadales</taxon>
        <taxon>Marinobacteraceae</taxon>
        <taxon>Marinobacter</taxon>
    </lineage>
</organism>
<dbReference type="EMBL" id="JANCMW010000004">
    <property type="protein sequence ID" value="MDF0750312.1"/>
    <property type="molecule type" value="Genomic_DNA"/>
</dbReference>